<sequence>MTATLIPAASGAQSTNINKREPSTGDEEWEREGKKERLRQEDGGEKRMNDKWSQVNECFENSNVYQQQNCFLKALVVYLGLRYFPDPHPVHGVQLMRVGKLQHYLGRMEEALDTFKQAYQILKLTHGDDHPMTRGLRPPSLHPSIPPSVYRCLEDTSKQVIIMRWALQKLTRVSSLSVTVSRASRAIQLHRPFKRAAVMKWPASLDVVDLVDLDLEGFRRRRRAAEVRRSRGPQWTVYPACTWAGGGGGRGGDGLLGGALLLEEVVAELCSLRESWAEEVLPVFSLLSLSMLS</sequence>
<accession>A0A4Z2H6C3</accession>
<organism evidence="2 3">
    <name type="scientific">Liparis tanakae</name>
    <name type="common">Tanaka's snailfish</name>
    <dbReference type="NCBI Taxonomy" id="230148"/>
    <lineage>
        <taxon>Eukaryota</taxon>
        <taxon>Metazoa</taxon>
        <taxon>Chordata</taxon>
        <taxon>Craniata</taxon>
        <taxon>Vertebrata</taxon>
        <taxon>Euteleostomi</taxon>
        <taxon>Actinopterygii</taxon>
        <taxon>Neopterygii</taxon>
        <taxon>Teleostei</taxon>
        <taxon>Neoteleostei</taxon>
        <taxon>Acanthomorphata</taxon>
        <taxon>Eupercaria</taxon>
        <taxon>Perciformes</taxon>
        <taxon>Cottioidei</taxon>
        <taxon>Cottales</taxon>
        <taxon>Liparidae</taxon>
        <taxon>Liparis</taxon>
    </lineage>
</organism>
<protein>
    <submittedName>
        <fullName evidence="2">Histone-lysine N-methyltransferase SMYD3</fullName>
    </submittedName>
</protein>
<comment type="caution">
    <text evidence="2">The sequence shown here is derived from an EMBL/GenBank/DDBJ whole genome shotgun (WGS) entry which is preliminary data.</text>
</comment>
<proteinExistence type="predicted"/>
<dbReference type="InterPro" id="IPR011990">
    <property type="entry name" value="TPR-like_helical_dom_sf"/>
</dbReference>
<keyword evidence="3" id="KW-1185">Reference proteome</keyword>
<feature type="compositionally biased region" description="Basic and acidic residues" evidence="1">
    <location>
        <begin position="31"/>
        <end position="48"/>
    </location>
</feature>
<dbReference type="Proteomes" id="UP000314294">
    <property type="component" value="Unassembled WGS sequence"/>
</dbReference>
<dbReference type="GO" id="GO:0032259">
    <property type="term" value="P:methylation"/>
    <property type="evidence" value="ECO:0007669"/>
    <property type="project" value="UniProtKB-KW"/>
</dbReference>
<name>A0A4Z2H6C3_9TELE</name>
<dbReference type="OrthoDB" id="265717at2759"/>
<reference evidence="2 3" key="1">
    <citation type="submission" date="2019-03" db="EMBL/GenBank/DDBJ databases">
        <title>First draft genome of Liparis tanakae, snailfish: a comprehensive survey of snailfish specific genes.</title>
        <authorList>
            <person name="Kim W."/>
            <person name="Song I."/>
            <person name="Jeong J.-H."/>
            <person name="Kim D."/>
            <person name="Kim S."/>
            <person name="Ryu S."/>
            <person name="Song J.Y."/>
            <person name="Lee S.K."/>
        </authorList>
    </citation>
    <scope>NUCLEOTIDE SEQUENCE [LARGE SCALE GENOMIC DNA]</scope>
    <source>
        <tissue evidence="2">Muscle</tissue>
    </source>
</reference>
<dbReference type="GO" id="GO:0008168">
    <property type="term" value="F:methyltransferase activity"/>
    <property type="evidence" value="ECO:0007669"/>
    <property type="project" value="UniProtKB-KW"/>
</dbReference>
<evidence type="ECO:0000313" key="2">
    <source>
        <dbReference type="EMBL" id="TNN60795.1"/>
    </source>
</evidence>
<keyword evidence="2" id="KW-0808">Transferase</keyword>
<keyword evidence="2" id="KW-0489">Methyltransferase</keyword>
<dbReference type="EMBL" id="SRLO01000327">
    <property type="protein sequence ID" value="TNN60795.1"/>
    <property type="molecule type" value="Genomic_DNA"/>
</dbReference>
<dbReference type="Gene3D" id="1.25.40.10">
    <property type="entry name" value="Tetratricopeptide repeat domain"/>
    <property type="match status" value="1"/>
</dbReference>
<dbReference type="AlphaFoldDB" id="A0A4Z2H6C3"/>
<evidence type="ECO:0000256" key="1">
    <source>
        <dbReference type="SAM" id="MobiDB-lite"/>
    </source>
</evidence>
<gene>
    <name evidence="2" type="primary">SMYD3_0</name>
    <name evidence="2" type="ORF">EYF80_028965</name>
</gene>
<feature type="region of interest" description="Disordered" evidence="1">
    <location>
        <begin position="1"/>
        <end position="48"/>
    </location>
</feature>
<evidence type="ECO:0000313" key="3">
    <source>
        <dbReference type="Proteomes" id="UP000314294"/>
    </source>
</evidence>